<dbReference type="PROSITE" id="PS00409">
    <property type="entry name" value="PROKAR_NTER_METHYL"/>
    <property type="match status" value="1"/>
</dbReference>
<dbReference type="RefSeq" id="WP_088384121.1">
    <property type="nucleotide sequence ID" value="NZ_NIOF01000002.1"/>
</dbReference>
<feature type="transmembrane region" description="Helical" evidence="1">
    <location>
        <begin position="12"/>
        <end position="34"/>
    </location>
</feature>
<dbReference type="AlphaFoldDB" id="A0A246JHX3"/>
<sequence length="144" mass="16118">MNMPAQPRRGFSLIELVVVLAIIAVLATLALPGFRDQVLRSRRAEAREALQMLQLAQERFRSQAPRYAQRLEELGHAATSRNGLYQLRIVQADRTRYAMEAHATGAQTGDRTCRVLMLSLENGSVRATGFDDHGAERVDACWPQ</sequence>
<name>A0A246JHX3_9BURK</name>
<proteinExistence type="predicted"/>
<dbReference type="NCBIfam" id="TIGR02532">
    <property type="entry name" value="IV_pilin_GFxxxE"/>
    <property type="match status" value="1"/>
</dbReference>
<keyword evidence="3" id="KW-1185">Reference proteome</keyword>
<reference evidence="2 3" key="1">
    <citation type="journal article" date="2008" name="Int. J. Syst. Evol. Microbiol.">
        <title>Description of Roseateles aquatilis sp. nov. and Roseateles terrae sp. nov., in the class Betaproteobacteria, and emended description of the genus Roseateles.</title>
        <authorList>
            <person name="Gomila M."/>
            <person name="Bowien B."/>
            <person name="Falsen E."/>
            <person name="Moore E.R."/>
            <person name="Lalucat J."/>
        </authorList>
    </citation>
    <scope>NUCLEOTIDE SEQUENCE [LARGE SCALE GENOMIC DNA]</scope>
    <source>
        <strain evidence="2 3">CCUG 48205</strain>
    </source>
</reference>
<accession>A0A246JHX3</accession>
<keyword evidence="1" id="KW-0472">Membrane</keyword>
<dbReference type="GO" id="GO:0043683">
    <property type="term" value="P:type IV pilus assembly"/>
    <property type="evidence" value="ECO:0007669"/>
    <property type="project" value="InterPro"/>
</dbReference>
<dbReference type="Gene3D" id="3.30.700.10">
    <property type="entry name" value="Glycoprotein, Type 4 Pilin"/>
    <property type="match status" value="1"/>
</dbReference>
<dbReference type="OrthoDB" id="9154758at2"/>
<dbReference type="InterPro" id="IPR031982">
    <property type="entry name" value="PilE-like"/>
</dbReference>
<dbReference type="Proteomes" id="UP000197468">
    <property type="component" value="Unassembled WGS sequence"/>
</dbReference>
<dbReference type="PANTHER" id="PTHR30093">
    <property type="entry name" value="GENERAL SECRETION PATHWAY PROTEIN G"/>
    <property type="match status" value="1"/>
</dbReference>
<dbReference type="EMBL" id="NIOF01000002">
    <property type="protein sequence ID" value="OWQ92162.1"/>
    <property type="molecule type" value="Genomic_DNA"/>
</dbReference>
<evidence type="ECO:0008006" key="4">
    <source>
        <dbReference type="Google" id="ProtNLM"/>
    </source>
</evidence>
<evidence type="ECO:0000313" key="2">
    <source>
        <dbReference type="EMBL" id="OWQ92162.1"/>
    </source>
</evidence>
<organism evidence="2 3">
    <name type="scientific">Roseateles aquatilis</name>
    <dbReference type="NCBI Taxonomy" id="431061"/>
    <lineage>
        <taxon>Bacteria</taxon>
        <taxon>Pseudomonadati</taxon>
        <taxon>Pseudomonadota</taxon>
        <taxon>Betaproteobacteria</taxon>
        <taxon>Burkholderiales</taxon>
        <taxon>Sphaerotilaceae</taxon>
        <taxon>Roseateles</taxon>
    </lineage>
</organism>
<dbReference type="Pfam" id="PF07963">
    <property type="entry name" value="N_methyl"/>
    <property type="match status" value="1"/>
</dbReference>
<dbReference type="InterPro" id="IPR012902">
    <property type="entry name" value="N_methyl_site"/>
</dbReference>
<gene>
    <name evidence="2" type="ORF">CDN99_07400</name>
</gene>
<dbReference type="InterPro" id="IPR045584">
    <property type="entry name" value="Pilin-like"/>
</dbReference>
<evidence type="ECO:0000313" key="3">
    <source>
        <dbReference type="Proteomes" id="UP000197468"/>
    </source>
</evidence>
<evidence type="ECO:0000256" key="1">
    <source>
        <dbReference type="SAM" id="Phobius"/>
    </source>
</evidence>
<dbReference type="SUPFAM" id="SSF54523">
    <property type="entry name" value="Pili subunits"/>
    <property type="match status" value="1"/>
</dbReference>
<dbReference type="PANTHER" id="PTHR30093:SF47">
    <property type="entry name" value="TYPE IV PILUS NON-CORE MINOR PILIN PILE"/>
    <property type="match status" value="1"/>
</dbReference>
<keyword evidence="1" id="KW-0812">Transmembrane</keyword>
<protein>
    <recommendedName>
        <fullName evidence="4">Prepilin-type cleavage/methylation domain-containing protein</fullName>
    </recommendedName>
</protein>
<keyword evidence="1" id="KW-1133">Transmembrane helix</keyword>
<comment type="caution">
    <text evidence="2">The sequence shown here is derived from an EMBL/GenBank/DDBJ whole genome shotgun (WGS) entry which is preliminary data.</text>
</comment>
<dbReference type="Pfam" id="PF16732">
    <property type="entry name" value="ComP_DUS"/>
    <property type="match status" value="1"/>
</dbReference>